<dbReference type="AlphaFoldDB" id="A0A1I6M5N3"/>
<feature type="domain" description="CBS" evidence="4">
    <location>
        <begin position="56"/>
        <end position="111"/>
    </location>
</feature>
<organism evidence="5 6">
    <name type="scientific">Halomicrobium zhouii</name>
    <dbReference type="NCBI Taxonomy" id="767519"/>
    <lineage>
        <taxon>Archaea</taxon>
        <taxon>Methanobacteriati</taxon>
        <taxon>Methanobacteriota</taxon>
        <taxon>Stenosarchaea group</taxon>
        <taxon>Halobacteria</taxon>
        <taxon>Halobacteriales</taxon>
        <taxon>Haloarculaceae</taxon>
        <taxon>Halomicrobium</taxon>
    </lineage>
</organism>
<feature type="compositionally biased region" description="Low complexity" evidence="3">
    <location>
        <begin position="21"/>
        <end position="38"/>
    </location>
</feature>
<gene>
    <name evidence="5" type="ORF">SAMN05216559_3816</name>
</gene>
<dbReference type="STRING" id="767519.SAMN05216559_3816"/>
<keyword evidence="6" id="KW-1185">Reference proteome</keyword>
<dbReference type="Gene3D" id="3.10.580.10">
    <property type="entry name" value="CBS-domain"/>
    <property type="match status" value="1"/>
</dbReference>
<dbReference type="EMBL" id="FOZK01000004">
    <property type="protein sequence ID" value="SFS10832.1"/>
    <property type="molecule type" value="Genomic_DNA"/>
</dbReference>
<keyword evidence="1 2" id="KW-0129">CBS domain</keyword>
<dbReference type="Proteomes" id="UP000199062">
    <property type="component" value="Unassembled WGS sequence"/>
</dbReference>
<evidence type="ECO:0000313" key="5">
    <source>
        <dbReference type="EMBL" id="SFS10832.1"/>
    </source>
</evidence>
<dbReference type="RefSeq" id="WP_218155593.1">
    <property type="nucleotide sequence ID" value="NZ_FOZK01000004.1"/>
</dbReference>
<dbReference type="InterPro" id="IPR000644">
    <property type="entry name" value="CBS_dom"/>
</dbReference>
<dbReference type="Pfam" id="PF00571">
    <property type="entry name" value="CBS"/>
    <property type="match status" value="2"/>
</dbReference>
<dbReference type="InterPro" id="IPR051257">
    <property type="entry name" value="Diverse_CBS-Domain"/>
</dbReference>
<reference evidence="5 6" key="1">
    <citation type="submission" date="2016-10" db="EMBL/GenBank/DDBJ databases">
        <authorList>
            <person name="de Groot N.N."/>
        </authorList>
    </citation>
    <scope>NUCLEOTIDE SEQUENCE [LARGE SCALE GENOMIC DNA]</scope>
    <source>
        <strain evidence="5 6">CGMCC 1.10457</strain>
    </source>
</reference>
<evidence type="ECO:0000313" key="6">
    <source>
        <dbReference type="Proteomes" id="UP000199062"/>
    </source>
</evidence>
<dbReference type="SMART" id="SM00116">
    <property type="entry name" value="CBS"/>
    <property type="match status" value="2"/>
</dbReference>
<dbReference type="OrthoDB" id="43333at2157"/>
<name>A0A1I6M5N3_9EURY</name>
<sequence>MPSQGAPPQGISGVQPQQLHQGGTQMPQPGIQPQPGGQTRRSEGMRMRPIRVEEVVEEDVVTAERDTPISEVVAKMAEEDVGSVVVVEDDQPVGVITDRSVALALENTPDIANKQAGDLVSGDLVTATTSMSVFDALQHLSDEGIRRLPIVDDSGDLQGIITLDDVLVLLGSELNKVGETIKKQSPRL</sequence>
<evidence type="ECO:0000259" key="4">
    <source>
        <dbReference type="PROSITE" id="PS51371"/>
    </source>
</evidence>
<evidence type="ECO:0000256" key="1">
    <source>
        <dbReference type="ARBA" id="ARBA00023122"/>
    </source>
</evidence>
<accession>A0A1I6M5N3</accession>
<feature type="domain" description="CBS" evidence="4">
    <location>
        <begin position="119"/>
        <end position="177"/>
    </location>
</feature>
<feature type="region of interest" description="Disordered" evidence="3">
    <location>
        <begin position="1"/>
        <end position="47"/>
    </location>
</feature>
<dbReference type="InterPro" id="IPR046342">
    <property type="entry name" value="CBS_dom_sf"/>
</dbReference>
<dbReference type="SUPFAM" id="SSF54631">
    <property type="entry name" value="CBS-domain pair"/>
    <property type="match status" value="1"/>
</dbReference>
<proteinExistence type="predicted"/>
<protein>
    <submittedName>
        <fullName evidence="5">CBS domain-containing protein</fullName>
    </submittedName>
</protein>
<dbReference type="PANTHER" id="PTHR43080:SF2">
    <property type="entry name" value="CBS DOMAIN-CONTAINING PROTEIN"/>
    <property type="match status" value="1"/>
</dbReference>
<dbReference type="PROSITE" id="PS51371">
    <property type="entry name" value="CBS"/>
    <property type="match status" value="2"/>
</dbReference>
<evidence type="ECO:0000256" key="3">
    <source>
        <dbReference type="SAM" id="MobiDB-lite"/>
    </source>
</evidence>
<evidence type="ECO:0000256" key="2">
    <source>
        <dbReference type="PROSITE-ProRule" id="PRU00703"/>
    </source>
</evidence>
<dbReference type="PANTHER" id="PTHR43080">
    <property type="entry name" value="CBS DOMAIN-CONTAINING PROTEIN CBSX3, MITOCHONDRIAL"/>
    <property type="match status" value="1"/>
</dbReference>